<dbReference type="GO" id="GO:0016020">
    <property type="term" value="C:membrane"/>
    <property type="evidence" value="ECO:0007669"/>
    <property type="project" value="UniProtKB-SubCell"/>
</dbReference>
<evidence type="ECO:0008006" key="9">
    <source>
        <dbReference type="Google" id="ProtNLM"/>
    </source>
</evidence>
<reference evidence="7 8" key="1">
    <citation type="journal article" date="2016" name="Nat. Commun.">
        <title>Thousands of microbial genomes shed light on interconnected biogeochemical processes in an aquifer system.</title>
        <authorList>
            <person name="Anantharaman K."/>
            <person name="Brown C.T."/>
            <person name="Hug L.A."/>
            <person name="Sharon I."/>
            <person name="Castelle C.J."/>
            <person name="Probst A.J."/>
            <person name="Thomas B.C."/>
            <person name="Singh A."/>
            <person name="Wilkins M.J."/>
            <person name="Karaoz U."/>
            <person name="Brodie E.L."/>
            <person name="Williams K.H."/>
            <person name="Hubbard S.S."/>
            <person name="Banfield J.F."/>
        </authorList>
    </citation>
    <scope>NUCLEOTIDE SEQUENCE [LARGE SCALE GENOMIC DNA]</scope>
    <source>
        <strain evidence="8">RBG_16_55_9</strain>
    </source>
</reference>
<dbReference type="PANTHER" id="PTHR30238:SF4">
    <property type="entry name" value="SLL1022 PROTEIN"/>
    <property type="match status" value="1"/>
</dbReference>
<proteinExistence type="inferred from homology"/>
<protein>
    <recommendedName>
        <fullName evidence="9">Tellurium resistance protein TerC</fullName>
    </recommendedName>
</protein>
<comment type="subcellular location">
    <subcellularLocation>
        <location evidence="1">Membrane</location>
        <topology evidence="1">Multi-pass membrane protein</topology>
    </subcellularLocation>
</comment>
<feature type="transmembrane region" description="Helical" evidence="6">
    <location>
        <begin position="12"/>
        <end position="31"/>
    </location>
</feature>
<dbReference type="EMBL" id="MFGX01000076">
    <property type="protein sequence ID" value="OGF54575.1"/>
    <property type="molecule type" value="Genomic_DNA"/>
</dbReference>
<evidence type="ECO:0000313" key="8">
    <source>
        <dbReference type="Proteomes" id="UP000179157"/>
    </source>
</evidence>
<feature type="transmembrane region" description="Helical" evidence="6">
    <location>
        <begin position="133"/>
        <end position="155"/>
    </location>
</feature>
<gene>
    <name evidence="7" type="ORF">A2Z21_06755</name>
</gene>
<accession>A0A1F5UTV5</accession>
<dbReference type="Pfam" id="PF03741">
    <property type="entry name" value="TerC"/>
    <property type="match status" value="1"/>
</dbReference>
<keyword evidence="3 6" id="KW-0812">Transmembrane</keyword>
<sequence>MDWSILGKVASIVLIDLVLSGDNALVIGMAARDLPSRQRRWAILWGTVAAIVLRVSFTILAALLLFNFPGLRLGGGLLLIWIAVKLLAKPPSEEQVGTGHGLWEAIRIIVVADAVMSLDNILAVAGASHGDLALLIFGLALSIPLLMGGAVLVAYLMNRLPWLNWLGGAVLAWVAGEMIVNDPLLRDRLENALLALHWVIPLLLTLVVVVASYIWVRRRGAAPAESQH</sequence>
<organism evidence="7 8">
    <name type="scientific">Fraserbacteria sp. (strain RBG_16_55_9)</name>
    <dbReference type="NCBI Taxonomy" id="1817864"/>
    <lineage>
        <taxon>Bacteria</taxon>
        <taxon>Candidatus Fraseribacteriota</taxon>
    </lineage>
</organism>
<dbReference type="AlphaFoldDB" id="A0A1F5UTV5"/>
<evidence type="ECO:0000256" key="5">
    <source>
        <dbReference type="ARBA" id="ARBA00023136"/>
    </source>
</evidence>
<keyword evidence="5 6" id="KW-0472">Membrane</keyword>
<evidence type="ECO:0000256" key="3">
    <source>
        <dbReference type="ARBA" id="ARBA00022692"/>
    </source>
</evidence>
<comment type="caution">
    <text evidence="7">The sequence shown here is derived from an EMBL/GenBank/DDBJ whole genome shotgun (WGS) entry which is preliminary data.</text>
</comment>
<evidence type="ECO:0000313" key="7">
    <source>
        <dbReference type="EMBL" id="OGF54575.1"/>
    </source>
</evidence>
<keyword evidence="4 6" id="KW-1133">Transmembrane helix</keyword>
<feature type="transmembrane region" description="Helical" evidence="6">
    <location>
        <begin position="43"/>
        <end position="65"/>
    </location>
</feature>
<name>A0A1F5UTV5_FRAXR</name>
<dbReference type="PANTHER" id="PTHR30238">
    <property type="entry name" value="MEMBRANE BOUND PREDICTED REDOX MODULATOR"/>
    <property type="match status" value="1"/>
</dbReference>
<evidence type="ECO:0000256" key="1">
    <source>
        <dbReference type="ARBA" id="ARBA00004141"/>
    </source>
</evidence>
<dbReference type="InterPro" id="IPR005496">
    <property type="entry name" value="Integral_membrane_TerC"/>
</dbReference>
<dbReference type="STRING" id="1817864.A2Z21_06755"/>
<feature type="transmembrane region" description="Helical" evidence="6">
    <location>
        <begin position="162"/>
        <end position="180"/>
    </location>
</feature>
<comment type="similarity">
    <text evidence="2">Belongs to the TerC family.</text>
</comment>
<dbReference type="InterPro" id="IPR022301">
    <property type="entry name" value="Integral_membrane_YjbE"/>
</dbReference>
<evidence type="ECO:0000256" key="6">
    <source>
        <dbReference type="SAM" id="Phobius"/>
    </source>
</evidence>
<evidence type="ECO:0000256" key="2">
    <source>
        <dbReference type="ARBA" id="ARBA00007511"/>
    </source>
</evidence>
<dbReference type="Proteomes" id="UP000179157">
    <property type="component" value="Unassembled WGS sequence"/>
</dbReference>
<evidence type="ECO:0000256" key="4">
    <source>
        <dbReference type="ARBA" id="ARBA00022989"/>
    </source>
</evidence>
<dbReference type="NCBIfam" id="TIGR03717">
    <property type="entry name" value="R_switched_YjbE"/>
    <property type="match status" value="1"/>
</dbReference>
<feature type="transmembrane region" description="Helical" evidence="6">
    <location>
        <begin position="192"/>
        <end position="216"/>
    </location>
</feature>